<proteinExistence type="predicted"/>
<name>A0A1L3LTQ3_9HYPH</name>
<keyword evidence="1" id="KW-0614">Plasmid</keyword>
<protein>
    <submittedName>
        <fullName evidence="1">Uncharacterized protein</fullName>
    </submittedName>
</protein>
<evidence type="ECO:0000313" key="1">
    <source>
        <dbReference type="EMBL" id="APG93443.1"/>
    </source>
</evidence>
<reference evidence="1 2" key="1">
    <citation type="submission" date="2015-10" db="EMBL/GenBank/DDBJ databases">
        <title>Genomic differences between typical nodule nitrogen-fixing rhizobial strains and those coming from bean seeds.</title>
        <authorList>
            <person name="Peralta H."/>
            <person name="Aguilar-Vera A."/>
            <person name="Diaz R."/>
            <person name="Mora Y."/>
            <person name="Martinez-Batallar G."/>
            <person name="Salazar E."/>
            <person name="Vargas-Lagunas C."/>
            <person name="Encarnacion S."/>
            <person name="Girard L."/>
            <person name="Mora J."/>
        </authorList>
    </citation>
    <scope>NUCLEOTIDE SEQUENCE [LARGE SCALE GENOMIC DNA]</scope>
    <source>
        <strain evidence="1 2">CFNEI 73</strain>
        <plasmid evidence="1 2">B</plasmid>
    </source>
</reference>
<geneLocation type="plasmid" evidence="1 2">
    <name>B</name>
</geneLocation>
<gene>
    <name evidence="1" type="ORF">SAMCFNEI73_pB0246</name>
</gene>
<dbReference type="Proteomes" id="UP000182306">
    <property type="component" value="Plasmid B"/>
</dbReference>
<dbReference type="KEGG" id="same:SAMCFNEI73_pB0246"/>
<keyword evidence="2" id="KW-1185">Reference proteome</keyword>
<dbReference type="AlphaFoldDB" id="A0A1L3LTQ3"/>
<evidence type="ECO:0000313" key="2">
    <source>
        <dbReference type="Proteomes" id="UP000182306"/>
    </source>
</evidence>
<dbReference type="EMBL" id="CP013109">
    <property type="protein sequence ID" value="APG93443.1"/>
    <property type="molecule type" value="Genomic_DNA"/>
</dbReference>
<organism evidence="1 2">
    <name type="scientific">Sinorhizobium americanum</name>
    <dbReference type="NCBI Taxonomy" id="194963"/>
    <lineage>
        <taxon>Bacteria</taxon>
        <taxon>Pseudomonadati</taxon>
        <taxon>Pseudomonadota</taxon>
        <taxon>Alphaproteobacteria</taxon>
        <taxon>Hyphomicrobiales</taxon>
        <taxon>Rhizobiaceae</taxon>
        <taxon>Sinorhizobium/Ensifer group</taxon>
        <taxon>Sinorhizobium</taxon>
    </lineage>
</organism>
<accession>A0A1L3LTQ3</accession>
<sequence>MCIRNLAAIRHFHRLLQRSEILVSFELYVRDVAFTIRAGVDYLPWCHIPSPDLS</sequence>